<accession>A0A0F9QB05</accession>
<feature type="domain" description="GmrSD restriction endonucleases C-terminal" evidence="1">
    <location>
        <begin position="44"/>
        <end position="170"/>
    </location>
</feature>
<name>A0A0F9QB05_9ZZZZ</name>
<reference evidence="2" key="1">
    <citation type="journal article" date="2015" name="Nature">
        <title>Complex archaea that bridge the gap between prokaryotes and eukaryotes.</title>
        <authorList>
            <person name="Spang A."/>
            <person name="Saw J.H."/>
            <person name="Jorgensen S.L."/>
            <person name="Zaremba-Niedzwiedzka K."/>
            <person name="Martijn J."/>
            <person name="Lind A.E."/>
            <person name="van Eijk R."/>
            <person name="Schleper C."/>
            <person name="Guy L."/>
            <person name="Ettema T.J."/>
        </authorList>
    </citation>
    <scope>NUCLEOTIDE SEQUENCE</scope>
</reference>
<protein>
    <recommendedName>
        <fullName evidence="1">GmrSD restriction endonucleases C-terminal domain-containing protein</fullName>
    </recommendedName>
</protein>
<dbReference type="PANTHER" id="PTHR24094">
    <property type="entry name" value="SECRETED PROTEIN"/>
    <property type="match status" value="1"/>
</dbReference>
<gene>
    <name evidence="2" type="ORF">LCGC14_0795510</name>
</gene>
<dbReference type="AlphaFoldDB" id="A0A0F9QB05"/>
<dbReference type="PANTHER" id="PTHR24094:SF15">
    <property type="entry name" value="AMP-DEPENDENT SYNTHETASE_LIGASE DOMAIN-CONTAINING PROTEIN-RELATED"/>
    <property type="match status" value="1"/>
</dbReference>
<dbReference type="EMBL" id="LAZR01002117">
    <property type="protein sequence ID" value="KKN34252.1"/>
    <property type="molecule type" value="Genomic_DNA"/>
</dbReference>
<dbReference type="Pfam" id="PF07510">
    <property type="entry name" value="GmrSD_C"/>
    <property type="match status" value="1"/>
</dbReference>
<proteinExistence type="predicted"/>
<organism evidence="2">
    <name type="scientific">marine sediment metagenome</name>
    <dbReference type="NCBI Taxonomy" id="412755"/>
    <lineage>
        <taxon>unclassified sequences</taxon>
        <taxon>metagenomes</taxon>
        <taxon>ecological metagenomes</taxon>
    </lineage>
</organism>
<evidence type="ECO:0000313" key="2">
    <source>
        <dbReference type="EMBL" id="KKN34252.1"/>
    </source>
</evidence>
<evidence type="ECO:0000259" key="1">
    <source>
        <dbReference type="Pfam" id="PF07510"/>
    </source>
</evidence>
<sequence length="178" mass="20687">MIKITALLFALLAQPIPDYDRSEWRHWIDDDRDCQNTRAEVLIERSWREVVFRTSRECVVNSGLWLDLFSGTWHTDASRLDIDHMVPLGNAHASGAWAWTRDEKRTYANDRTDPGHLLVVHRSLNRAKGARGPENWRPPNEGGWCFYAANWRFIKDRYGLTMTDAERRALDTMTATCP</sequence>
<comment type="caution">
    <text evidence="2">The sequence shown here is derived from an EMBL/GenBank/DDBJ whole genome shotgun (WGS) entry which is preliminary data.</text>
</comment>
<dbReference type="InterPro" id="IPR011089">
    <property type="entry name" value="GmrSD_C"/>
</dbReference>